<dbReference type="InterPro" id="IPR050811">
    <property type="entry name" value="Phosphate_ABC_transporter"/>
</dbReference>
<dbReference type="InterPro" id="IPR011862">
    <property type="entry name" value="Phos-bd"/>
</dbReference>
<keyword evidence="4" id="KW-0574">Periplasm</keyword>
<dbReference type="GO" id="GO:0007155">
    <property type="term" value="P:cell adhesion"/>
    <property type="evidence" value="ECO:0007669"/>
    <property type="project" value="UniProtKB-UniRule"/>
</dbReference>
<feature type="signal peptide" evidence="4">
    <location>
        <begin position="1"/>
        <end position="20"/>
    </location>
</feature>
<comment type="caution">
    <text evidence="6">The sequence shown here is derived from an EMBL/GenBank/DDBJ whole genome shotgun (WGS) entry which is preliminary data.</text>
</comment>
<name>A0A6M1RQ06_9GAMM</name>
<proteinExistence type="inferred from homology"/>
<dbReference type="EMBL" id="JAALDL010000026">
    <property type="protein sequence ID" value="NGO00212.1"/>
    <property type="molecule type" value="Genomic_DNA"/>
</dbReference>
<evidence type="ECO:0000313" key="7">
    <source>
        <dbReference type="Proteomes" id="UP000473008"/>
    </source>
</evidence>
<dbReference type="PANTHER" id="PTHR30570:SF6">
    <property type="entry name" value="PHOSPHATE-BINDING PROTEIN PSTS"/>
    <property type="match status" value="1"/>
</dbReference>
<comment type="function">
    <text evidence="4">Involved in the system for phosphate transport across the cytoplasmic membrane.</text>
</comment>
<keyword evidence="4" id="KW-0964">Secreted</keyword>
<dbReference type="Gene3D" id="3.40.190.10">
    <property type="entry name" value="Periplasmic binding protein-like II"/>
    <property type="match status" value="2"/>
</dbReference>
<dbReference type="GO" id="GO:0042301">
    <property type="term" value="F:phosphate ion binding"/>
    <property type="evidence" value="ECO:0007669"/>
    <property type="project" value="UniProtKB-UniRule"/>
</dbReference>
<dbReference type="RefSeq" id="WP_165018537.1">
    <property type="nucleotide sequence ID" value="NZ_JAALDL010000026.1"/>
</dbReference>
<dbReference type="GO" id="GO:0005576">
    <property type="term" value="C:extracellular region"/>
    <property type="evidence" value="ECO:0007669"/>
    <property type="project" value="UniProtKB-SubCell"/>
</dbReference>
<evidence type="ECO:0000256" key="1">
    <source>
        <dbReference type="ARBA" id="ARBA00008725"/>
    </source>
</evidence>
<gene>
    <name evidence="6" type="ORF">G5S52_22085</name>
</gene>
<reference evidence="6 7" key="1">
    <citation type="submission" date="2020-02" db="EMBL/GenBank/DDBJ databases">
        <title>The draft genome of Grimontia sedimenta sp. nov., isolated from benthic sediments near coral reefs south of Kuwait.</title>
        <authorList>
            <person name="Mahmoud H.M."/>
            <person name="Jose L."/>
            <person name="Eapen S."/>
        </authorList>
    </citation>
    <scope>NUCLEOTIDE SEQUENCE [LARGE SCALE GENOMIC DNA]</scope>
    <source>
        <strain evidence="6 7">S25</strain>
    </source>
</reference>
<dbReference type="PANTHER" id="PTHR30570">
    <property type="entry name" value="PERIPLASMIC PHOSPHATE BINDING COMPONENT OF PHOSPHATE ABC TRANSPORTER"/>
    <property type="match status" value="1"/>
</dbReference>
<feature type="chain" id="PRO_5027157002" description="Phosphate-binding protein" evidence="4">
    <location>
        <begin position="21"/>
        <end position="317"/>
    </location>
</feature>
<dbReference type="GO" id="GO:0042597">
    <property type="term" value="C:periplasmic space"/>
    <property type="evidence" value="ECO:0007669"/>
    <property type="project" value="UniProtKB-SubCell"/>
</dbReference>
<evidence type="ECO:0000256" key="4">
    <source>
        <dbReference type="RuleBase" id="RU367119"/>
    </source>
</evidence>
<dbReference type="Proteomes" id="UP000473008">
    <property type="component" value="Unassembled WGS sequence"/>
</dbReference>
<evidence type="ECO:0000313" key="6">
    <source>
        <dbReference type="EMBL" id="NGO00212.1"/>
    </source>
</evidence>
<comment type="similarity">
    <text evidence="1 4">Belongs to the PstS family.</text>
</comment>
<comment type="subcellular location">
    <subcellularLocation>
        <location evidence="4">Periplasm</location>
    </subcellularLocation>
    <subcellularLocation>
        <location evidence="4">Secreted</location>
    </subcellularLocation>
</comment>
<evidence type="ECO:0000259" key="5">
    <source>
        <dbReference type="Pfam" id="PF12849"/>
    </source>
</evidence>
<dbReference type="InterPro" id="IPR024370">
    <property type="entry name" value="PBP_domain"/>
</dbReference>
<dbReference type="Pfam" id="PF12849">
    <property type="entry name" value="PBP_like_2"/>
    <property type="match status" value="1"/>
</dbReference>
<sequence>MLKRALTLIGLLLVAAPAAADDHLPLYHRVDNVSGNLSTVGSDTLANLVTQWGVLFKKYYPSVNVQIQTSGSSTAVPALIEATAQFGTMSREMRPREIELFERKYGYPPTAIKVAIDAMAIFVHQDNPLDVLNMTQVDALFSKTLRCGSNERIDKWGQLGLPGSWEKRNIQLFGRNSVSGTYGFFKDQALCDGDFRPDVNEQPGSASVVQSVSSSLNAVGYAGVGYRTAGAKMLPLDVEGEQVYATVDNVISGVYPLSRYLFVYVNKVPDKPLPRMEAEFVKLILSRQGQALVGAEGFVPLPDELIEQQLILLGLEK</sequence>
<dbReference type="NCBIfam" id="TIGR02136">
    <property type="entry name" value="ptsS_2"/>
    <property type="match status" value="1"/>
</dbReference>
<protein>
    <recommendedName>
        <fullName evidence="4">Phosphate-binding protein</fullName>
    </recommendedName>
</protein>
<dbReference type="GO" id="GO:0006817">
    <property type="term" value="P:phosphate ion transport"/>
    <property type="evidence" value="ECO:0007669"/>
    <property type="project" value="UniProtKB-UniRule"/>
</dbReference>
<keyword evidence="4" id="KW-0592">Phosphate transport</keyword>
<keyword evidence="7" id="KW-1185">Reference proteome</keyword>
<evidence type="ECO:0000256" key="3">
    <source>
        <dbReference type="ARBA" id="ARBA00022729"/>
    </source>
</evidence>
<organism evidence="6 7">
    <name type="scientific">Grimontia sedimenti</name>
    <dbReference type="NCBI Taxonomy" id="2711294"/>
    <lineage>
        <taxon>Bacteria</taxon>
        <taxon>Pseudomonadati</taxon>
        <taxon>Pseudomonadota</taxon>
        <taxon>Gammaproteobacteria</taxon>
        <taxon>Vibrionales</taxon>
        <taxon>Vibrionaceae</taxon>
        <taxon>Grimontia</taxon>
    </lineage>
</organism>
<dbReference type="AlphaFoldDB" id="A0A6M1RQ06"/>
<keyword evidence="2 4" id="KW-0813">Transport</keyword>
<accession>A0A6M1RQ06</accession>
<dbReference type="SUPFAM" id="SSF53850">
    <property type="entry name" value="Periplasmic binding protein-like II"/>
    <property type="match status" value="1"/>
</dbReference>
<keyword evidence="3 4" id="KW-0732">Signal</keyword>
<dbReference type="CDD" id="cd13653">
    <property type="entry name" value="PBP2_phosphate_like_1"/>
    <property type="match status" value="1"/>
</dbReference>
<evidence type="ECO:0000256" key="2">
    <source>
        <dbReference type="ARBA" id="ARBA00022448"/>
    </source>
</evidence>
<feature type="domain" description="PBP" evidence="5">
    <location>
        <begin position="32"/>
        <end position="286"/>
    </location>
</feature>